<dbReference type="Gene3D" id="3.40.50.1820">
    <property type="entry name" value="alpha/beta hydrolase"/>
    <property type="match status" value="1"/>
</dbReference>
<evidence type="ECO:0000256" key="1">
    <source>
        <dbReference type="PROSITE-ProRule" id="PRU00023"/>
    </source>
</evidence>
<dbReference type="InterPro" id="IPR029058">
    <property type="entry name" value="AB_hydrolase_fold"/>
</dbReference>
<feature type="domain" description="Carboxylesterase type B" evidence="3">
    <location>
        <begin position="814"/>
        <end position="1312"/>
    </location>
</feature>
<dbReference type="EMBL" id="CP019475">
    <property type="protein sequence ID" value="UQC81273.1"/>
    <property type="molecule type" value="Genomic_DNA"/>
</dbReference>
<reference evidence="4" key="1">
    <citation type="journal article" date="2021" name="Mol. Plant Microbe Interact.">
        <title>Complete Genome Sequence of the Plant-Pathogenic Fungus Colletotrichum lupini.</title>
        <authorList>
            <person name="Baroncelli R."/>
            <person name="Pensec F."/>
            <person name="Da Lio D."/>
            <person name="Boufleur T."/>
            <person name="Vicente I."/>
            <person name="Sarrocco S."/>
            <person name="Picot A."/>
            <person name="Baraldi E."/>
            <person name="Sukno S."/>
            <person name="Thon M."/>
            <person name="Le Floch G."/>
        </authorList>
    </citation>
    <scope>NUCLEOTIDE SEQUENCE</scope>
    <source>
        <strain evidence="4">IMI 504893</strain>
    </source>
</reference>
<dbReference type="PROSITE" id="PS00941">
    <property type="entry name" value="CARBOXYLESTERASE_B_2"/>
    <property type="match status" value="1"/>
</dbReference>
<dbReference type="PROSITE" id="PS50297">
    <property type="entry name" value="ANK_REP_REGION"/>
    <property type="match status" value="1"/>
</dbReference>
<gene>
    <name evidence="4" type="ORF">CLUP02_06759</name>
</gene>
<dbReference type="Gene3D" id="1.25.40.20">
    <property type="entry name" value="Ankyrin repeat-containing domain"/>
    <property type="match status" value="1"/>
</dbReference>
<dbReference type="SMART" id="SM00248">
    <property type="entry name" value="ANK"/>
    <property type="match status" value="2"/>
</dbReference>
<dbReference type="Proteomes" id="UP000830671">
    <property type="component" value="Chromosome 3"/>
</dbReference>
<dbReference type="PROSITE" id="PS50088">
    <property type="entry name" value="ANK_REPEAT"/>
    <property type="match status" value="2"/>
</dbReference>
<name>A0A9Q8SQA0_9PEZI</name>
<dbReference type="SUPFAM" id="SSF53474">
    <property type="entry name" value="alpha/beta-Hydrolases"/>
    <property type="match status" value="1"/>
</dbReference>
<feature type="repeat" description="ANK" evidence="1">
    <location>
        <begin position="367"/>
        <end position="399"/>
    </location>
</feature>
<feature type="repeat" description="ANK" evidence="1">
    <location>
        <begin position="334"/>
        <end position="366"/>
    </location>
</feature>
<evidence type="ECO:0000259" key="3">
    <source>
        <dbReference type="Pfam" id="PF00135"/>
    </source>
</evidence>
<keyword evidence="1" id="KW-0040">ANK repeat</keyword>
<accession>A0A9Q8SQA0</accession>
<feature type="region of interest" description="Disordered" evidence="2">
    <location>
        <begin position="1222"/>
        <end position="1242"/>
    </location>
</feature>
<feature type="compositionally biased region" description="Gly residues" evidence="2">
    <location>
        <begin position="1231"/>
        <end position="1242"/>
    </location>
</feature>
<dbReference type="KEGG" id="clup:CLUP02_06759"/>
<dbReference type="InterPro" id="IPR019819">
    <property type="entry name" value="Carboxylesterase_B_CS"/>
</dbReference>
<dbReference type="GeneID" id="73340766"/>
<dbReference type="InterPro" id="IPR050309">
    <property type="entry name" value="Type-B_Carboxylest/Lipase"/>
</dbReference>
<dbReference type="Pfam" id="PF12796">
    <property type="entry name" value="Ank_2"/>
    <property type="match status" value="1"/>
</dbReference>
<dbReference type="SUPFAM" id="SSF48403">
    <property type="entry name" value="Ankyrin repeat"/>
    <property type="match status" value="1"/>
</dbReference>
<proteinExistence type="predicted"/>
<dbReference type="Pfam" id="PF00135">
    <property type="entry name" value="COesterase"/>
    <property type="match status" value="1"/>
</dbReference>
<organism evidence="4 5">
    <name type="scientific">Colletotrichum lupini</name>
    <dbReference type="NCBI Taxonomy" id="145971"/>
    <lineage>
        <taxon>Eukaryota</taxon>
        <taxon>Fungi</taxon>
        <taxon>Dikarya</taxon>
        <taxon>Ascomycota</taxon>
        <taxon>Pezizomycotina</taxon>
        <taxon>Sordariomycetes</taxon>
        <taxon>Hypocreomycetidae</taxon>
        <taxon>Glomerellales</taxon>
        <taxon>Glomerellaceae</taxon>
        <taxon>Colletotrichum</taxon>
        <taxon>Colletotrichum acutatum species complex</taxon>
    </lineage>
</organism>
<dbReference type="InterPro" id="IPR002018">
    <property type="entry name" value="CarbesteraseB"/>
</dbReference>
<keyword evidence="5" id="KW-1185">Reference proteome</keyword>
<evidence type="ECO:0000313" key="4">
    <source>
        <dbReference type="EMBL" id="UQC81273.1"/>
    </source>
</evidence>
<evidence type="ECO:0000256" key="2">
    <source>
        <dbReference type="SAM" id="MobiDB-lite"/>
    </source>
</evidence>
<sequence>MSLAMIQIEGGSQETTFRTSDRDSHLDPRVSIQYMLQALWRLRNFSMVTLYHRNSHVLDARVRYAEYLTRITTQGLRNSKSITGAKTVIRTLKQVIEIETGVRIEIPDSQFFILSSPSPRGACHYSALSPHERKPSRLEMASTTQKSAIPSSSLASKFQRLNGSRAIARVLRWNTTWALAECPFCEQPHEHSISFFPSADESLRQPSSNSPYTFRGLEPATMWFFIAPCHTAGYAYRLVFPFEKHDAVRWLSWEIKTSTSEKNEGSHFQCFETIGFRKSGLNALPEFSRLDHRISVTDRFENIKASEKEDCWGCVHDYATCPHFNHDLRIEGTIGSSRLSIEIAHGNRTYVQELLRLGADVNAGDNRGRTPLMEAAFWTRVELVWILLAAGANAQQKNRDGRVAAEFAEENERNNEEREYRHVDYAEKPLKSKSRRRHIRALLGVAPPLQAQVAKSDFANLFQPRLFEPVVAVGGWTGGGSQSPFSGNDYSRLDSNYWAHKTLSFAKRIGFTSTNTTQLLCFVAHKHQLFIENEDDRDRQIRLEILFHYQHMETLTKAEIVTSQKPYPSCLMFMEYLAKRMWLDFVVVVAEEICNGPVIQMPPSRNDNLSGMVYRLRVSWKHLSAGFAVALLSGDPKIELIPIYQIHVFHRNSGKMFSILVPARLSLQPHLPHSAGLGWAEDRRVKLQPLPPPRTNDSSRILNLGKAKVAEDVFRHAQMWTTSPGSEDASFLPVSTAITVLVKRASQTNNTSRSLLTFASKLETKMKFTNTCLLMAASAAAQTTAPAPTATSGSGSLPSVTLDYCTVVATAGNESVGYYKYQNIRYAAVPTGDLRWAKPQAPPVETEVSTGDLASADVACSSAEDCLYVDVWAPADAAGKNLPVMVWTYGGGFTGGSKSENTPEGLFDLSTDFVYVAYNYRLGMTGLANGPTFLHEGGTSNTAIWDVTAAFEWTKKYISNFGGNPDDVTAVGFSAGGSQTLFQMTRFAGHAEQLYNRAYVMSPGFVPGAGHQHAEAFWQNVSTEAGCSGGSLECMRSIDFDTLNTAATTVQDAYDYQFQPRVDGDIIADTYEAQFYQRRFNFSGPVVITHEQHEANGQAYDGVNTTEDVAAYLRIFFPAINDAVVDEILSLYPEDDYTSPGLRFSDMKQHFDLTAHNLALTHAMNNQTWNAMVALDQATHGTDQSYYWYSTYSLSDSTSSTGTTTSNSTTSNSTATSAAASATASSSAGGPPSGGAGGPGGGSTSVNATVAVMMQKYLMSFVLTGNPNTMWPEDKIEWPQYGNSSAAGTQLVFNTTFYLEEDDLANAQAKFWNKALWY</sequence>
<dbReference type="InterPro" id="IPR002110">
    <property type="entry name" value="Ankyrin_rpt"/>
</dbReference>
<dbReference type="PANTHER" id="PTHR11559">
    <property type="entry name" value="CARBOXYLESTERASE"/>
    <property type="match status" value="1"/>
</dbReference>
<protein>
    <submittedName>
        <fullName evidence="4">Esterase</fullName>
    </submittedName>
</protein>
<evidence type="ECO:0000313" key="5">
    <source>
        <dbReference type="Proteomes" id="UP000830671"/>
    </source>
</evidence>
<dbReference type="InterPro" id="IPR036770">
    <property type="entry name" value="Ankyrin_rpt-contain_sf"/>
</dbReference>
<dbReference type="RefSeq" id="XP_049142899.1">
    <property type="nucleotide sequence ID" value="XM_049285756.1"/>
</dbReference>